<sequence length="87" mass="9637">MSMHTKRALEAAVAAHLADECDDAYLTGYVIQIVGIEPLAEHENSEVYLTAFMDSLPYHAGVGLSQMLGRYFDASFVYGPQEEDHDL</sequence>
<keyword evidence="2" id="KW-1185">Reference proteome</keyword>
<evidence type="ECO:0000313" key="2">
    <source>
        <dbReference type="Proteomes" id="UP001185069"/>
    </source>
</evidence>
<dbReference type="Proteomes" id="UP001185069">
    <property type="component" value="Unassembled WGS sequence"/>
</dbReference>
<organism evidence="1 2">
    <name type="scientific">Arthrobacter russicus</name>
    <dbReference type="NCBI Taxonomy" id="172040"/>
    <lineage>
        <taxon>Bacteria</taxon>
        <taxon>Bacillati</taxon>
        <taxon>Actinomycetota</taxon>
        <taxon>Actinomycetes</taxon>
        <taxon>Micrococcales</taxon>
        <taxon>Micrococcaceae</taxon>
        <taxon>Arthrobacter</taxon>
    </lineage>
</organism>
<comment type="caution">
    <text evidence="1">The sequence shown here is derived from an EMBL/GenBank/DDBJ whole genome shotgun (WGS) entry which is preliminary data.</text>
</comment>
<name>A0ABU1J902_9MICC</name>
<accession>A0ABU1J902</accession>
<evidence type="ECO:0000313" key="1">
    <source>
        <dbReference type="EMBL" id="MDR6268905.1"/>
    </source>
</evidence>
<dbReference type="RefSeq" id="WP_309796830.1">
    <property type="nucleotide sequence ID" value="NZ_BAAAHY010000013.1"/>
</dbReference>
<gene>
    <name evidence="1" type="ORF">JOE69_001143</name>
</gene>
<reference evidence="1 2" key="1">
    <citation type="submission" date="2023-07" db="EMBL/GenBank/DDBJ databases">
        <title>Sequencing the genomes of 1000 actinobacteria strains.</title>
        <authorList>
            <person name="Klenk H.-P."/>
        </authorList>
    </citation>
    <scope>NUCLEOTIDE SEQUENCE [LARGE SCALE GENOMIC DNA]</scope>
    <source>
        <strain evidence="1 2">DSM 14555</strain>
    </source>
</reference>
<proteinExistence type="predicted"/>
<dbReference type="EMBL" id="JAVDQF010000001">
    <property type="protein sequence ID" value="MDR6268905.1"/>
    <property type="molecule type" value="Genomic_DNA"/>
</dbReference>
<protein>
    <submittedName>
        <fullName evidence="1">Selenophosphate synthetase-related protein</fullName>
    </submittedName>
</protein>